<organism evidence="8 9">
    <name type="scientific">Rhodococcus antarcticus</name>
    <dbReference type="NCBI Taxonomy" id="2987751"/>
    <lineage>
        <taxon>Bacteria</taxon>
        <taxon>Bacillati</taxon>
        <taxon>Actinomycetota</taxon>
        <taxon>Actinomycetes</taxon>
        <taxon>Mycobacteriales</taxon>
        <taxon>Nocardiaceae</taxon>
        <taxon>Rhodococcus</taxon>
    </lineage>
</organism>
<dbReference type="EMBL" id="CP110615">
    <property type="protein sequence ID" value="UZJ23371.1"/>
    <property type="molecule type" value="Genomic_DNA"/>
</dbReference>
<dbReference type="InterPro" id="IPR051817">
    <property type="entry name" value="FDH_cytochrome_b556_subunit"/>
</dbReference>
<feature type="domain" description="Cytochrome b561 bacterial/Ni-hydrogenase" evidence="7">
    <location>
        <begin position="16"/>
        <end position="178"/>
    </location>
</feature>
<dbReference type="RefSeq" id="WP_265381478.1">
    <property type="nucleotide sequence ID" value="NZ_CP110615.1"/>
</dbReference>
<evidence type="ECO:0000313" key="9">
    <source>
        <dbReference type="Proteomes" id="UP001164965"/>
    </source>
</evidence>
<dbReference type="PANTHER" id="PTHR30074:SF6">
    <property type="entry name" value="FORMATE DEHYDROGENASE GAMMA SUBUNIT"/>
    <property type="match status" value="1"/>
</dbReference>
<reference evidence="8" key="1">
    <citation type="submission" date="2022-10" db="EMBL/GenBank/DDBJ databases">
        <title>Rhodococcus sp.75.</title>
        <authorList>
            <person name="Sun M."/>
        </authorList>
    </citation>
    <scope>NUCLEOTIDE SEQUENCE</scope>
    <source>
        <strain evidence="8">75</strain>
    </source>
</reference>
<dbReference type="Pfam" id="PF01292">
    <property type="entry name" value="Ni_hydr_CYTB"/>
    <property type="match status" value="1"/>
</dbReference>
<dbReference type="PANTHER" id="PTHR30074">
    <property type="entry name" value="FORMATE DEHYDROGENASE, NITRATE-INDUCIBLE, CYTOCHROME B556 FDN SUBUNIT"/>
    <property type="match status" value="1"/>
</dbReference>
<keyword evidence="3 6" id="KW-0812">Transmembrane</keyword>
<sequence>MSRPADPAPPRDELDRFDRVERWVHWSVGVLFAACALTAAVLYLGPLSVLVGNRRIVVLVHVWSGFALPVPLVAGAVSKAYRSDLRRLGRFTPADGAWLRAGRGRRDADGVGKFNAGQKLNGALSTGAILVLLGTGTIMYFTGLAPLAYRTGATFVHDWSALAVWVLVLGHLHHALRDPEAMRGIRSGRVHRAWARNEHPEWERENRDAQRPRHP</sequence>
<dbReference type="Gene3D" id="1.20.950.20">
    <property type="entry name" value="Transmembrane di-heme cytochromes, Chain C"/>
    <property type="match status" value="1"/>
</dbReference>
<dbReference type="InterPro" id="IPR011577">
    <property type="entry name" value="Cyt_b561_bac/Ni-Hgenase"/>
</dbReference>
<keyword evidence="2" id="KW-1003">Cell membrane</keyword>
<dbReference type="SUPFAM" id="SSF81342">
    <property type="entry name" value="Transmembrane di-heme cytochromes"/>
    <property type="match status" value="1"/>
</dbReference>
<accession>A0ABY6NVE9</accession>
<dbReference type="Proteomes" id="UP001164965">
    <property type="component" value="Chromosome"/>
</dbReference>
<evidence type="ECO:0000256" key="3">
    <source>
        <dbReference type="ARBA" id="ARBA00022692"/>
    </source>
</evidence>
<comment type="subcellular location">
    <subcellularLocation>
        <location evidence="1">Cell membrane</location>
        <topology evidence="1">Multi-pass membrane protein</topology>
    </subcellularLocation>
</comment>
<keyword evidence="9" id="KW-1185">Reference proteome</keyword>
<proteinExistence type="predicted"/>
<dbReference type="InterPro" id="IPR016174">
    <property type="entry name" value="Di-haem_cyt_TM"/>
</dbReference>
<evidence type="ECO:0000256" key="6">
    <source>
        <dbReference type="SAM" id="Phobius"/>
    </source>
</evidence>
<keyword evidence="4 6" id="KW-1133">Transmembrane helix</keyword>
<protein>
    <submittedName>
        <fullName evidence="8">Cytochrome b/b6 domain-containing protein</fullName>
    </submittedName>
</protein>
<feature type="transmembrane region" description="Helical" evidence="6">
    <location>
        <begin position="159"/>
        <end position="176"/>
    </location>
</feature>
<evidence type="ECO:0000256" key="2">
    <source>
        <dbReference type="ARBA" id="ARBA00022475"/>
    </source>
</evidence>
<evidence type="ECO:0000313" key="8">
    <source>
        <dbReference type="EMBL" id="UZJ23371.1"/>
    </source>
</evidence>
<keyword evidence="5 6" id="KW-0472">Membrane</keyword>
<feature type="transmembrane region" description="Helical" evidence="6">
    <location>
        <begin position="23"/>
        <end position="44"/>
    </location>
</feature>
<gene>
    <name evidence="8" type="ORF">RHODO2019_08960</name>
</gene>
<name>A0ABY6NVE9_9NOCA</name>
<evidence type="ECO:0000256" key="4">
    <source>
        <dbReference type="ARBA" id="ARBA00022989"/>
    </source>
</evidence>
<evidence type="ECO:0000259" key="7">
    <source>
        <dbReference type="Pfam" id="PF01292"/>
    </source>
</evidence>
<dbReference type="PROSITE" id="PS51257">
    <property type="entry name" value="PROKAR_LIPOPROTEIN"/>
    <property type="match status" value="1"/>
</dbReference>
<feature type="transmembrane region" description="Helical" evidence="6">
    <location>
        <begin position="56"/>
        <end position="77"/>
    </location>
</feature>
<evidence type="ECO:0000256" key="1">
    <source>
        <dbReference type="ARBA" id="ARBA00004651"/>
    </source>
</evidence>
<feature type="transmembrane region" description="Helical" evidence="6">
    <location>
        <begin position="123"/>
        <end position="147"/>
    </location>
</feature>
<evidence type="ECO:0000256" key="5">
    <source>
        <dbReference type="ARBA" id="ARBA00023136"/>
    </source>
</evidence>